<sequence>MIVPAGGASYEAPSLSDDIPRGIGSMPVSSVADLGRYLAYRPLADDFWIPIPTRSALARFLLEEPTRLDLRPTDDRRFGPEHHMAGLLHGIRLREYMIEELDAMSYASMWRQMLGLDRINWFVKCQVATGLLRRDIRDLKNQHVFHSYDVRRKNYSSCLTREMEQNWDWACETAARSLGGTTDCGTRNIIAL</sequence>
<dbReference type="OrthoDB" id="10472803at2759"/>
<reference evidence="1" key="1">
    <citation type="submission" date="2021-09" db="EMBL/GenBank/DDBJ databases">
        <title>A high-quality genome of the endoparasitic fungus Hirsutella rhossiliensis with a comparison of Hirsutella genomes reveals transposable elements contributing to genome size variation.</title>
        <authorList>
            <person name="Lin R."/>
            <person name="Jiao Y."/>
            <person name="Sun X."/>
            <person name="Ling J."/>
            <person name="Xie B."/>
            <person name="Cheng X."/>
        </authorList>
    </citation>
    <scope>NUCLEOTIDE SEQUENCE</scope>
    <source>
        <strain evidence="1">HR02</strain>
    </source>
</reference>
<dbReference type="Proteomes" id="UP000824596">
    <property type="component" value="Unassembled WGS sequence"/>
</dbReference>
<comment type="caution">
    <text evidence="1">The sequence shown here is derived from an EMBL/GenBank/DDBJ whole genome shotgun (WGS) entry which is preliminary data.</text>
</comment>
<keyword evidence="2" id="KW-1185">Reference proteome</keyword>
<name>A0A9P8SFU5_9HYPO</name>
<dbReference type="GeneID" id="68357408"/>
<protein>
    <submittedName>
        <fullName evidence="1">Uncharacterized protein</fullName>
    </submittedName>
</protein>
<evidence type="ECO:0000313" key="2">
    <source>
        <dbReference type="Proteomes" id="UP000824596"/>
    </source>
</evidence>
<organism evidence="1 2">
    <name type="scientific">Hirsutella rhossiliensis</name>
    <dbReference type="NCBI Taxonomy" id="111463"/>
    <lineage>
        <taxon>Eukaryota</taxon>
        <taxon>Fungi</taxon>
        <taxon>Dikarya</taxon>
        <taxon>Ascomycota</taxon>
        <taxon>Pezizomycotina</taxon>
        <taxon>Sordariomycetes</taxon>
        <taxon>Hypocreomycetidae</taxon>
        <taxon>Hypocreales</taxon>
        <taxon>Ophiocordycipitaceae</taxon>
        <taxon>Hirsutella</taxon>
    </lineage>
</organism>
<dbReference type="RefSeq" id="XP_044718639.1">
    <property type="nucleotide sequence ID" value="XM_044866750.1"/>
</dbReference>
<dbReference type="EMBL" id="JAIZPD010000009">
    <property type="protein sequence ID" value="KAH0961126.1"/>
    <property type="molecule type" value="Genomic_DNA"/>
</dbReference>
<evidence type="ECO:0000313" key="1">
    <source>
        <dbReference type="EMBL" id="KAH0961126.1"/>
    </source>
</evidence>
<accession>A0A9P8SFU5</accession>
<dbReference type="AlphaFoldDB" id="A0A9P8SFU5"/>
<gene>
    <name evidence="1" type="ORF">HRG_08279</name>
</gene>
<proteinExistence type="predicted"/>